<name>A0ABY4G4M4_9BACT</name>
<organism evidence="2 3">
    <name type="scientific">Hymenobacter volaticus</name>
    <dbReference type="NCBI Taxonomy" id="2932254"/>
    <lineage>
        <taxon>Bacteria</taxon>
        <taxon>Pseudomonadati</taxon>
        <taxon>Bacteroidota</taxon>
        <taxon>Cytophagia</taxon>
        <taxon>Cytophagales</taxon>
        <taxon>Hymenobacteraceae</taxon>
        <taxon>Hymenobacter</taxon>
    </lineage>
</organism>
<protein>
    <submittedName>
        <fullName evidence="2">Helix-turn-helix domain-containing protein</fullName>
    </submittedName>
</protein>
<feature type="domain" description="Helix-turn-helix" evidence="1">
    <location>
        <begin position="42"/>
        <end position="85"/>
    </location>
</feature>
<dbReference type="Proteomes" id="UP000830401">
    <property type="component" value="Chromosome"/>
</dbReference>
<proteinExistence type="predicted"/>
<accession>A0ABY4G4M4</accession>
<keyword evidence="3" id="KW-1185">Reference proteome</keyword>
<evidence type="ECO:0000259" key="1">
    <source>
        <dbReference type="Pfam" id="PF12728"/>
    </source>
</evidence>
<evidence type="ECO:0000313" key="2">
    <source>
        <dbReference type="EMBL" id="UOQ65722.1"/>
    </source>
</evidence>
<dbReference type="Pfam" id="PF12728">
    <property type="entry name" value="HTH_17"/>
    <property type="match status" value="1"/>
</dbReference>
<reference evidence="2" key="1">
    <citation type="submission" date="2022-04" db="EMBL/GenBank/DDBJ databases">
        <title>Hymenobacter sp. isolated from the air.</title>
        <authorList>
            <person name="Won M."/>
            <person name="Lee C.-M."/>
            <person name="Woen H.-Y."/>
            <person name="Kwon S.-W."/>
        </authorList>
    </citation>
    <scope>NUCLEOTIDE SEQUENCE</scope>
    <source>
        <strain evidence="2">5420S-77</strain>
    </source>
</reference>
<gene>
    <name evidence="2" type="ORF">MUN86_19665</name>
</gene>
<sequence length="94" mass="10680">MHNPFESLNVRLDKLEALARETQQMLRGAIEPKDETGGMELAQEITRLSKARIYALVCEGRLPVSKRGNRLFFSRADLLDWISQGKRGYQASDS</sequence>
<dbReference type="RefSeq" id="WP_245119702.1">
    <property type="nucleotide sequence ID" value="NZ_CP095061.1"/>
</dbReference>
<dbReference type="InterPro" id="IPR041657">
    <property type="entry name" value="HTH_17"/>
</dbReference>
<dbReference type="EMBL" id="CP095061">
    <property type="protein sequence ID" value="UOQ65722.1"/>
    <property type="molecule type" value="Genomic_DNA"/>
</dbReference>
<evidence type="ECO:0000313" key="3">
    <source>
        <dbReference type="Proteomes" id="UP000830401"/>
    </source>
</evidence>